<dbReference type="InterPro" id="IPR025388">
    <property type="entry name" value="Alginate_export_dom"/>
</dbReference>
<name>A0ABU1VNU9_9GAMM</name>
<organism evidence="3 4">
    <name type="scientific">Agrilutibacter niabensis</name>
    <dbReference type="NCBI Taxonomy" id="380628"/>
    <lineage>
        <taxon>Bacteria</taxon>
        <taxon>Pseudomonadati</taxon>
        <taxon>Pseudomonadota</taxon>
        <taxon>Gammaproteobacteria</taxon>
        <taxon>Lysobacterales</taxon>
        <taxon>Lysobacteraceae</taxon>
        <taxon>Agrilutibacter</taxon>
    </lineage>
</organism>
<evidence type="ECO:0000313" key="4">
    <source>
        <dbReference type="Proteomes" id="UP001267878"/>
    </source>
</evidence>
<feature type="domain" description="Alginate export" evidence="2">
    <location>
        <begin position="49"/>
        <end position="262"/>
    </location>
</feature>
<keyword evidence="4" id="KW-1185">Reference proteome</keyword>
<proteinExistence type="predicted"/>
<feature type="signal peptide" evidence="1">
    <location>
        <begin position="1"/>
        <end position="23"/>
    </location>
</feature>
<comment type="caution">
    <text evidence="3">The sequence shown here is derived from an EMBL/GenBank/DDBJ whole genome shotgun (WGS) entry which is preliminary data.</text>
</comment>
<evidence type="ECO:0000313" key="3">
    <source>
        <dbReference type="EMBL" id="MDR7099030.1"/>
    </source>
</evidence>
<evidence type="ECO:0000259" key="2">
    <source>
        <dbReference type="Pfam" id="PF13372"/>
    </source>
</evidence>
<evidence type="ECO:0000256" key="1">
    <source>
        <dbReference type="SAM" id="SignalP"/>
    </source>
</evidence>
<dbReference type="RefSeq" id="WP_310053180.1">
    <property type="nucleotide sequence ID" value="NZ_JAVDVW010000001.1"/>
</dbReference>
<dbReference type="EMBL" id="JAVDVW010000001">
    <property type="protein sequence ID" value="MDR7099030.1"/>
    <property type="molecule type" value="Genomic_DNA"/>
</dbReference>
<reference evidence="3 4" key="1">
    <citation type="submission" date="2023-07" db="EMBL/GenBank/DDBJ databases">
        <title>Sorghum-associated microbial communities from plants grown in Nebraska, USA.</title>
        <authorList>
            <person name="Schachtman D."/>
        </authorList>
    </citation>
    <scope>NUCLEOTIDE SEQUENCE [LARGE SCALE GENOMIC DNA]</scope>
    <source>
        <strain evidence="3 4">BE187</strain>
    </source>
</reference>
<dbReference type="Proteomes" id="UP001267878">
    <property type="component" value="Unassembled WGS sequence"/>
</dbReference>
<accession>A0ABU1VNU9</accession>
<sequence length="419" mass="45678">MLHPVWPSAVIVAALAVPACAVAAEPVSLPASPPVASPAPSSASSPFGFEWNARLRNEFVDDDAFASTSNATTLRVRAGLRMRWAHGFSALLEGEGIASAGDRYNSGANGVTTRPAITDPEGAELNQAYLAWKGGHAGATLGRQRLLFDNQRWIGNSGWRQNEQTFDAVAFDVGLQPGLTARYAWLDRVHRVSGDQARDVLARERNLDSHAFNLAWKRGVQQLVGYAYLHDDRDVATASTATWGLRAVTDTVHDGRGWGLALEWAQQGDYADNPLSFTHQYWLVEPAFTRNGIAWRAGWEHLGGNGRHALQTPLATLHAFNGWADKFLVTPPAGLEDRYLAAGGALGHGATLAKFKWALAWHDYRADSGSQDYGQEWNASLGFPVHGKLSGLAKLADYRSDGFARDTTKLWLQLEWAQP</sequence>
<dbReference type="Pfam" id="PF13372">
    <property type="entry name" value="Alginate_exp"/>
    <property type="match status" value="1"/>
</dbReference>
<gene>
    <name evidence="3" type="ORF">J2X04_001377</name>
</gene>
<feature type="chain" id="PRO_5045999786" description="Alginate export domain-containing protein" evidence="1">
    <location>
        <begin position="24"/>
        <end position="419"/>
    </location>
</feature>
<keyword evidence="1" id="KW-0732">Signal</keyword>
<dbReference type="Gene3D" id="2.40.160.10">
    <property type="entry name" value="Porin"/>
    <property type="match status" value="1"/>
</dbReference>
<protein>
    <recommendedName>
        <fullName evidence="2">Alginate export domain-containing protein</fullName>
    </recommendedName>
</protein>
<dbReference type="InterPro" id="IPR023614">
    <property type="entry name" value="Porin_dom_sf"/>
</dbReference>